<keyword evidence="3" id="KW-1185">Reference proteome</keyword>
<proteinExistence type="predicted"/>
<dbReference type="Proteomes" id="UP001277761">
    <property type="component" value="Unassembled WGS sequence"/>
</dbReference>
<dbReference type="InterPro" id="IPR027417">
    <property type="entry name" value="P-loop_NTPase"/>
</dbReference>
<protein>
    <recommendedName>
        <fullName evidence="1">Phosphoribulokinase/uridine kinase domain-containing protein</fullName>
    </recommendedName>
</protein>
<evidence type="ECO:0000259" key="1">
    <source>
        <dbReference type="Pfam" id="PF00485"/>
    </source>
</evidence>
<reference evidence="2 3" key="1">
    <citation type="submission" date="2023-11" db="EMBL/GenBank/DDBJ databases">
        <authorList>
            <person name="Xu M."/>
            <person name="Jiang T."/>
        </authorList>
    </citation>
    <scope>NUCLEOTIDE SEQUENCE [LARGE SCALE GENOMIC DNA]</scope>
    <source>
        <strain evidence="2 3">SD</strain>
    </source>
</reference>
<dbReference type="EMBL" id="JAXAVX010000001">
    <property type="protein sequence ID" value="MDX8150635.1"/>
    <property type="molecule type" value="Genomic_DNA"/>
</dbReference>
<dbReference type="SUPFAM" id="SSF52540">
    <property type="entry name" value="P-loop containing nucleoside triphosphate hydrolases"/>
    <property type="match status" value="1"/>
</dbReference>
<name>A0ABU4VIH9_9ACTN</name>
<evidence type="ECO:0000313" key="2">
    <source>
        <dbReference type="EMBL" id="MDX8150635.1"/>
    </source>
</evidence>
<accession>A0ABU4VIH9</accession>
<dbReference type="InterPro" id="IPR006083">
    <property type="entry name" value="PRK/URK"/>
</dbReference>
<sequence length="237" mass="25269">MTSGPPDRTLRELAEDLAERRPSRPRVVAVGGGVAVGKSTVAAGLATALEAAGAGPVAVVATDGYLLPNAELAARGLTERKGFPESYDLPALRELLRDVRAGEGPLRAPVYEHRLQDRVPDAAIVVDRPATLVLEGLAALDERIADLVDVAVYVDAAEELAASWYLDRFRAWRIAAANDPGAFLHPLRDMPDADAEALAMRVWETVNLPNVRANVLPGRARADVVLVKDVGHALRIG</sequence>
<feature type="domain" description="Phosphoribulokinase/uridine kinase" evidence="1">
    <location>
        <begin position="27"/>
        <end position="171"/>
    </location>
</feature>
<comment type="caution">
    <text evidence="2">The sequence shown here is derived from an EMBL/GenBank/DDBJ whole genome shotgun (WGS) entry which is preliminary data.</text>
</comment>
<evidence type="ECO:0000313" key="3">
    <source>
        <dbReference type="Proteomes" id="UP001277761"/>
    </source>
</evidence>
<dbReference type="Gene3D" id="3.40.50.300">
    <property type="entry name" value="P-loop containing nucleotide triphosphate hydrolases"/>
    <property type="match status" value="1"/>
</dbReference>
<gene>
    <name evidence="2" type="ORF">SK069_03435</name>
</gene>
<dbReference type="RefSeq" id="WP_319952780.1">
    <property type="nucleotide sequence ID" value="NZ_JAXAVX010000001.1"/>
</dbReference>
<dbReference type="Pfam" id="PF00485">
    <property type="entry name" value="PRK"/>
    <property type="match status" value="1"/>
</dbReference>
<dbReference type="PANTHER" id="PTHR10285">
    <property type="entry name" value="URIDINE KINASE"/>
    <property type="match status" value="1"/>
</dbReference>
<organism evidence="2 3">
    <name type="scientific">Patulibacter brassicae</name>
    <dbReference type="NCBI Taxonomy" id="1705717"/>
    <lineage>
        <taxon>Bacteria</taxon>
        <taxon>Bacillati</taxon>
        <taxon>Actinomycetota</taxon>
        <taxon>Thermoleophilia</taxon>
        <taxon>Solirubrobacterales</taxon>
        <taxon>Patulibacteraceae</taxon>
        <taxon>Patulibacter</taxon>
    </lineage>
</organism>